<evidence type="ECO:0000313" key="1">
    <source>
        <dbReference type="EMBL" id="MDP9796199.1"/>
    </source>
</evidence>
<organism evidence="1 2">
    <name type="scientific">Catenuloplanes nepalensis</name>
    <dbReference type="NCBI Taxonomy" id="587533"/>
    <lineage>
        <taxon>Bacteria</taxon>
        <taxon>Bacillati</taxon>
        <taxon>Actinomycetota</taxon>
        <taxon>Actinomycetes</taxon>
        <taxon>Micromonosporales</taxon>
        <taxon>Micromonosporaceae</taxon>
        <taxon>Catenuloplanes</taxon>
    </lineage>
</organism>
<sequence>MSIDLLDPNSARASLCGDGRIGIGHGITFLNPTMTKDVSSPARMETLYPRQGKTPGELPGYKQLLIHAGDDAASLDAVLKKGPSQSTVLRYLQFDLGADTVVYVPPGDLAKTLGFDELSAIAGVLQVPVRTFNPEIGGRDPNRVWPLHDGVLAGVGQSADSFLVLPENQRGSEFLGRPELVDLVTRTAGQGGVPATLSTVFQQLRYHGTTATFGPPAAVVASVYADTMRLFDGAEPLGAEDVARIEAELGRKAISLDGNIDLAQRLRVMPAGRQALLIADDRVFVVDHGPIGPVPLDLTSGTEATLPAAPEDLRLLPLDAASGLDQQIQDLLSTRPSSAQQYPPRLLGGVRKVEAETRSAVYEIGPAFSATWRDPVISAAGQTGAPLITVNSPSGKPLSTGAVGQLAGLLVQLVTQKQKPIVVTNAALNPDLTRVVDTYNVRMVRVTQSGIADLDWRFRPPRGKDEKSLGTTLTPAGLRTVDSADTPQTGTTAAPQLSQWLTMEPSLRSQFFFEHRAALTSPASMEVLTGFLGAIDDLPGRVTRTTTASEPEVAALEAAGLTQSSLTALKLAANEEISADVMAVMAEPRGPGSMSKILGLIGKVPKADLIALTAGYGQAQAVVEAMDTLRQLRETDPGNALKRAAGEIAALTPWFRRDNEAADPGAWVRALGAEAQRLSANTEDQFWNDGLTEIAQAIMRCE</sequence>
<dbReference type="Proteomes" id="UP001240984">
    <property type="component" value="Unassembled WGS sequence"/>
</dbReference>
<dbReference type="RefSeq" id="WP_306832590.1">
    <property type="nucleotide sequence ID" value="NZ_JAUSRA010000001.1"/>
</dbReference>
<keyword evidence="2" id="KW-1185">Reference proteome</keyword>
<proteinExistence type="predicted"/>
<gene>
    <name evidence="1" type="ORF">J2S43_004711</name>
</gene>
<dbReference type="EMBL" id="JAUSRA010000001">
    <property type="protein sequence ID" value="MDP9796199.1"/>
    <property type="molecule type" value="Genomic_DNA"/>
</dbReference>
<evidence type="ECO:0000313" key="2">
    <source>
        <dbReference type="Proteomes" id="UP001240984"/>
    </source>
</evidence>
<comment type="caution">
    <text evidence="1">The sequence shown here is derived from an EMBL/GenBank/DDBJ whole genome shotgun (WGS) entry which is preliminary data.</text>
</comment>
<protein>
    <submittedName>
        <fullName evidence="1">Uncharacterized protein</fullName>
    </submittedName>
</protein>
<name>A0ABT9MXN1_9ACTN</name>
<accession>A0ABT9MXN1</accession>
<reference evidence="1 2" key="1">
    <citation type="submission" date="2023-07" db="EMBL/GenBank/DDBJ databases">
        <title>Sequencing the genomes of 1000 actinobacteria strains.</title>
        <authorList>
            <person name="Klenk H.-P."/>
        </authorList>
    </citation>
    <scope>NUCLEOTIDE SEQUENCE [LARGE SCALE GENOMIC DNA]</scope>
    <source>
        <strain evidence="1 2">DSM 44710</strain>
    </source>
</reference>